<dbReference type="Proteomes" id="UP000237481">
    <property type="component" value="Unassembled WGS sequence"/>
</dbReference>
<comment type="caution">
    <text evidence="2">The sequence shown here is derived from an EMBL/GenBank/DDBJ whole genome shotgun (WGS) entry which is preliminary data.</text>
</comment>
<dbReference type="SUPFAM" id="SSF57701">
    <property type="entry name" value="Zn2/Cys6 DNA-binding domain"/>
    <property type="match status" value="1"/>
</dbReference>
<dbReference type="GO" id="GO:0000981">
    <property type="term" value="F:DNA-binding transcription factor activity, RNA polymerase II-specific"/>
    <property type="evidence" value="ECO:0007669"/>
    <property type="project" value="InterPro"/>
</dbReference>
<evidence type="ECO:0000313" key="3">
    <source>
        <dbReference type="Proteomes" id="UP000237481"/>
    </source>
</evidence>
<proteinExistence type="predicted"/>
<dbReference type="InterPro" id="IPR001138">
    <property type="entry name" value="Zn2Cys6_DnaBD"/>
</dbReference>
<accession>A0A2S4KLJ4</accession>
<organism evidence="2 3">
    <name type="scientific">Tolypocladium paradoxum</name>
    <dbReference type="NCBI Taxonomy" id="94208"/>
    <lineage>
        <taxon>Eukaryota</taxon>
        <taxon>Fungi</taxon>
        <taxon>Dikarya</taxon>
        <taxon>Ascomycota</taxon>
        <taxon>Pezizomycotina</taxon>
        <taxon>Sordariomycetes</taxon>
        <taxon>Hypocreomycetidae</taxon>
        <taxon>Hypocreales</taxon>
        <taxon>Ophiocordycipitaceae</taxon>
        <taxon>Tolypocladium</taxon>
    </lineage>
</organism>
<dbReference type="GO" id="GO:0045944">
    <property type="term" value="P:positive regulation of transcription by RNA polymerase II"/>
    <property type="evidence" value="ECO:0007669"/>
    <property type="project" value="TreeGrafter"/>
</dbReference>
<sequence length="251" mass="27297">MAREETTNPTKRQRVTIACDRCRTVRERCDGKRPTCGRLPPASSAQSVARLPSNWRRLVDIFFTYADCWLPILDKDEVLKAAAGIPSEGITLGPSTALPPSYAERWPTLALASFQDASTQAAPSPDIENHGSLSPKEFYSISRSMIPSEEKQFDLPLVQALLIHSVLMGQGAGLAAWMLVGTSVDIEEVDSVVGALPEGTDETWAPVTGLDNSFATAMVASPLKNFRQLYKLTQLSVKQLLRASGPKTNPV</sequence>
<dbReference type="CDD" id="cd12148">
    <property type="entry name" value="fungal_TF_MHR"/>
    <property type="match status" value="1"/>
</dbReference>
<protein>
    <submittedName>
        <fullName evidence="2">Quinic acid utilization activator-like protein</fullName>
    </submittedName>
</protein>
<dbReference type="AlphaFoldDB" id="A0A2S4KLJ4"/>
<gene>
    <name evidence="2" type="ORF">TPAR_08754</name>
</gene>
<dbReference type="Gene3D" id="4.10.240.10">
    <property type="entry name" value="Zn(2)-C6 fungal-type DNA-binding domain"/>
    <property type="match status" value="1"/>
</dbReference>
<dbReference type="OrthoDB" id="3364175at2759"/>
<keyword evidence="1" id="KW-0539">Nucleus</keyword>
<dbReference type="CDD" id="cd00067">
    <property type="entry name" value="GAL4"/>
    <property type="match status" value="1"/>
</dbReference>
<dbReference type="EMBL" id="PKSG01001110">
    <property type="protein sequence ID" value="POR31051.1"/>
    <property type="molecule type" value="Genomic_DNA"/>
</dbReference>
<evidence type="ECO:0000313" key="2">
    <source>
        <dbReference type="EMBL" id="POR31051.1"/>
    </source>
</evidence>
<dbReference type="GO" id="GO:0008270">
    <property type="term" value="F:zinc ion binding"/>
    <property type="evidence" value="ECO:0007669"/>
    <property type="project" value="InterPro"/>
</dbReference>
<dbReference type="InterPro" id="IPR052783">
    <property type="entry name" value="Metabolic/Drug-Res_Regulator"/>
</dbReference>
<evidence type="ECO:0000256" key="1">
    <source>
        <dbReference type="ARBA" id="ARBA00023242"/>
    </source>
</evidence>
<name>A0A2S4KLJ4_9HYPO</name>
<dbReference type="InterPro" id="IPR036864">
    <property type="entry name" value="Zn2-C6_fun-type_DNA-bd_sf"/>
</dbReference>
<dbReference type="PANTHER" id="PTHR47655">
    <property type="entry name" value="QUINIC ACID UTILIZATION ACTIVATOR"/>
    <property type="match status" value="1"/>
</dbReference>
<reference evidence="2 3" key="1">
    <citation type="submission" date="2018-01" db="EMBL/GenBank/DDBJ databases">
        <title>Harnessing the power of phylogenomics to disentangle the directionality and signatures of interkingdom host jumping in the parasitic fungal genus Tolypocladium.</title>
        <authorList>
            <person name="Quandt C.A."/>
            <person name="Patterson W."/>
            <person name="Spatafora J.W."/>
        </authorList>
    </citation>
    <scope>NUCLEOTIDE SEQUENCE [LARGE SCALE GENOMIC DNA]</scope>
    <source>
        <strain evidence="2 3">NRBC 100945</strain>
    </source>
</reference>
<keyword evidence="3" id="KW-1185">Reference proteome</keyword>
<dbReference type="PANTHER" id="PTHR47655:SF2">
    <property type="entry name" value="QUINIC ACID UTILIZATION ACTIVATOR"/>
    <property type="match status" value="1"/>
</dbReference>